<dbReference type="InterPro" id="IPR009097">
    <property type="entry name" value="Cyclic_Pdiesterase"/>
</dbReference>
<dbReference type="Proteomes" id="UP000579605">
    <property type="component" value="Unassembled WGS sequence"/>
</dbReference>
<dbReference type="InterPro" id="IPR050580">
    <property type="entry name" value="2H_phosphoesterase_YjcG-like"/>
</dbReference>
<dbReference type="Gene3D" id="3.90.1140.10">
    <property type="entry name" value="Cyclic phosphodiesterase"/>
    <property type="match status" value="1"/>
</dbReference>
<evidence type="ECO:0000313" key="3">
    <source>
        <dbReference type="Proteomes" id="UP000579605"/>
    </source>
</evidence>
<organism evidence="2 3">
    <name type="scientific">Actinopolymorpha rutila</name>
    <dbReference type="NCBI Taxonomy" id="446787"/>
    <lineage>
        <taxon>Bacteria</taxon>
        <taxon>Bacillati</taxon>
        <taxon>Actinomycetota</taxon>
        <taxon>Actinomycetes</taxon>
        <taxon>Propionibacteriales</taxon>
        <taxon>Actinopolymorphaceae</taxon>
        <taxon>Actinopolymorpha</taxon>
    </lineage>
</organism>
<dbReference type="RefSeq" id="WP_179789275.1">
    <property type="nucleotide sequence ID" value="NZ_BAAARR010000001.1"/>
</dbReference>
<evidence type="ECO:0000313" key="2">
    <source>
        <dbReference type="EMBL" id="NYH91740.1"/>
    </source>
</evidence>
<keyword evidence="2" id="KW-0436">Ligase</keyword>
<dbReference type="EMBL" id="JACBZH010000001">
    <property type="protein sequence ID" value="NYH91740.1"/>
    <property type="molecule type" value="Genomic_DNA"/>
</dbReference>
<dbReference type="PANTHER" id="PTHR40037">
    <property type="entry name" value="PHOSPHOESTERASE YJCG-RELATED"/>
    <property type="match status" value="1"/>
</dbReference>
<dbReference type="Pfam" id="PF13563">
    <property type="entry name" value="2_5_RNA_ligase2"/>
    <property type="match status" value="1"/>
</dbReference>
<protein>
    <submittedName>
        <fullName evidence="2">2'-5' RNA ligase</fullName>
    </submittedName>
</protein>
<keyword evidence="3" id="KW-1185">Reference proteome</keyword>
<accession>A0A852ZRW4</accession>
<name>A0A852ZRW4_9ACTN</name>
<dbReference type="PANTHER" id="PTHR40037:SF1">
    <property type="entry name" value="PHOSPHOESTERASE SAOUHSC_00951-RELATED"/>
    <property type="match status" value="1"/>
</dbReference>
<comment type="caution">
    <text evidence="2">The sequence shown here is derived from an EMBL/GenBank/DDBJ whole genome shotgun (WGS) entry which is preliminary data.</text>
</comment>
<feature type="region of interest" description="Disordered" evidence="1">
    <location>
        <begin position="169"/>
        <end position="189"/>
    </location>
</feature>
<sequence length="189" mass="20470">MRTIGVAVAIPEPYGGELQRWRAAFGDPLADAIPTHVTLLPPTQVDDDAMDAIERHLLAVAETAEPFTMRLRGTATFRPVSPVVFVAVAEGISSCELLAEGVRSGPLRRELAFPYHPHVTIAHDLPEHVLDKAYEALDSYTCAFTVQTFSLFEHGTDLVWRPQRDFALGGPLPGPVPPDEPPGKSGEPG</sequence>
<gene>
    <name evidence="2" type="ORF">F4554_004378</name>
</gene>
<dbReference type="GO" id="GO:0016874">
    <property type="term" value="F:ligase activity"/>
    <property type="evidence" value="ECO:0007669"/>
    <property type="project" value="UniProtKB-KW"/>
</dbReference>
<dbReference type="AlphaFoldDB" id="A0A852ZRW4"/>
<proteinExistence type="predicted"/>
<evidence type="ECO:0000256" key="1">
    <source>
        <dbReference type="SAM" id="MobiDB-lite"/>
    </source>
</evidence>
<dbReference type="SUPFAM" id="SSF55144">
    <property type="entry name" value="LigT-like"/>
    <property type="match status" value="1"/>
</dbReference>
<reference evidence="2 3" key="1">
    <citation type="submission" date="2020-07" db="EMBL/GenBank/DDBJ databases">
        <title>Sequencing the genomes of 1000 actinobacteria strains.</title>
        <authorList>
            <person name="Klenk H.-P."/>
        </authorList>
    </citation>
    <scope>NUCLEOTIDE SEQUENCE [LARGE SCALE GENOMIC DNA]</scope>
    <source>
        <strain evidence="2 3">DSM 18448</strain>
    </source>
</reference>